<gene>
    <name evidence="2" type="ORF">ENM66_00790</name>
</gene>
<keyword evidence="1" id="KW-0472">Membrane</keyword>
<protein>
    <submittedName>
        <fullName evidence="2">Uncharacterized protein</fullName>
    </submittedName>
</protein>
<keyword evidence="1" id="KW-1133">Transmembrane helix</keyword>
<sequence length="420" mass="44659">MNKHNHITCTATLLTLLLIAFSTATHVQASYGGSAQAPSGVTIYSFCGSTSQGLLFAVGTNGTHGLIYRITDLDSFPTTPIITQPPGKQYDSYSFHTCEVVGDYLFAVGEGVKKGKPRDGLIFVYSISNPSSPTLLASRKTATETDIGLVYRDVEVKLISDTYYIYTLSVLSDGTTILDYAPFSESTIGNPSSSTICSGAGCNGYGISMYGDYLGVLWRGSFNNLYLSIYSVSSGSLVFSQLVTVLQGFTSGWASVASYSGSFLVVAEGGIYRVYFSNSEWVVEVLVENAFSGNAYAVLVVEKSSAIAAYVLSQASTDIYISAVDLVEKSVAYVDTVTTTSLSNYGDATVIWVDPGTKEIVSEGVQGARPFIVHGAGNGLAYYDLTRGGGFPYPVPEPWLISLATIIAIVISTVAILKKS</sequence>
<organism evidence="2">
    <name type="scientific">Ignisphaera aggregans</name>
    <dbReference type="NCBI Taxonomy" id="334771"/>
    <lineage>
        <taxon>Archaea</taxon>
        <taxon>Thermoproteota</taxon>
        <taxon>Thermoprotei</taxon>
        <taxon>Desulfurococcales</taxon>
        <taxon>Desulfurococcaceae</taxon>
        <taxon>Ignisphaera</taxon>
    </lineage>
</organism>
<comment type="caution">
    <text evidence="2">The sequence shown here is derived from an EMBL/GenBank/DDBJ whole genome shotgun (WGS) entry which is preliminary data.</text>
</comment>
<dbReference type="EMBL" id="DRYQ01000012">
    <property type="protein sequence ID" value="HHQ49877.1"/>
    <property type="molecule type" value="Genomic_DNA"/>
</dbReference>
<dbReference type="AlphaFoldDB" id="A0A7J3Z5C6"/>
<name>A0A7J3Z5C6_9CREN</name>
<evidence type="ECO:0000313" key="2">
    <source>
        <dbReference type="EMBL" id="HHQ49877.1"/>
    </source>
</evidence>
<evidence type="ECO:0000256" key="1">
    <source>
        <dbReference type="SAM" id="Phobius"/>
    </source>
</evidence>
<keyword evidence="1" id="KW-0812">Transmembrane</keyword>
<feature type="transmembrane region" description="Helical" evidence="1">
    <location>
        <begin position="399"/>
        <end position="417"/>
    </location>
</feature>
<proteinExistence type="predicted"/>
<reference evidence="2" key="1">
    <citation type="journal article" date="2020" name="mSystems">
        <title>Genome- and Community-Level Interaction Insights into Carbon Utilization and Element Cycling Functions of Hydrothermarchaeota in Hydrothermal Sediment.</title>
        <authorList>
            <person name="Zhou Z."/>
            <person name="Liu Y."/>
            <person name="Xu W."/>
            <person name="Pan J."/>
            <person name="Luo Z.H."/>
            <person name="Li M."/>
        </authorList>
    </citation>
    <scope>NUCLEOTIDE SEQUENCE [LARGE SCALE GENOMIC DNA]</scope>
    <source>
        <strain evidence="2">SpSt-1105</strain>
    </source>
</reference>
<accession>A0A7J3Z5C6</accession>